<organism evidence="3 4">
    <name type="scientific">Stentor coeruleus</name>
    <dbReference type="NCBI Taxonomy" id="5963"/>
    <lineage>
        <taxon>Eukaryota</taxon>
        <taxon>Sar</taxon>
        <taxon>Alveolata</taxon>
        <taxon>Ciliophora</taxon>
        <taxon>Postciliodesmatophora</taxon>
        <taxon>Heterotrichea</taxon>
        <taxon>Heterotrichida</taxon>
        <taxon>Stentoridae</taxon>
        <taxon>Stentor</taxon>
    </lineage>
</organism>
<keyword evidence="1" id="KW-1133">Transmembrane helix</keyword>
<evidence type="ECO:0000313" key="3">
    <source>
        <dbReference type="EMBL" id="OMJ71834.1"/>
    </source>
</evidence>
<evidence type="ECO:0008006" key="5">
    <source>
        <dbReference type="Google" id="ProtNLM"/>
    </source>
</evidence>
<keyword evidence="1" id="KW-0812">Transmembrane</keyword>
<protein>
    <recommendedName>
        <fullName evidence="5">RING-type domain-containing protein</fullName>
    </recommendedName>
</protein>
<feature type="transmembrane region" description="Helical" evidence="1">
    <location>
        <begin position="432"/>
        <end position="457"/>
    </location>
</feature>
<name>A0A1R2B4W9_9CILI</name>
<reference evidence="3 4" key="1">
    <citation type="submission" date="2016-11" db="EMBL/GenBank/DDBJ databases">
        <title>The macronuclear genome of Stentor coeruleus: a giant cell with tiny introns.</title>
        <authorList>
            <person name="Slabodnick M."/>
            <person name="Ruby J.G."/>
            <person name="Reiff S.B."/>
            <person name="Swart E.C."/>
            <person name="Gosai S."/>
            <person name="Prabakaran S."/>
            <person name="Witkowska E."/>
            <person name="Larue G.E."/>
            <person name="Fisher S."/>
            <person name="Freeman R.M."/>
            <person name="Gunawardena J."/>
            <person name="Chu W."/>
            <person name="Stover N.A."/>
            <person name="Gregory B.D."/>
            <person name="Nowacki M."/>
            <person name="Derisi J."/>
            <person name="Roy S.W."/>
            <person name="Marshall W.F."/>
            <person name="Sood P."/>
        </authorList>
    </citation>
    <scope>NUCLEOTIDE SEQUENCE [LARGE SCALE GENOMIC DNA]</scope>
    <source>
        <strain evidence="3">WM001</strain>
    </source>
</reference>
<sequence>MVFIILLLSFVEGFVAFLSPDELRNITLNYAIPTFTKIEFMSKYGKLVFPKIANCKIDGQYTKNDVIIAFSKDIGKCLLYEIGESVFEHGGEAFFAIASDNLNESSWENNIYYNNHSEEYVYHSDDSIALDTFCLVLLNANSLLEKYKNQSPIWIEYSYKQFPRTKSPNFEFAVTSYLSISDKFFLELENMYKDYDIYIYNLDLFFVCDITNYYYTDENYDKFDEENCLMINANKEINVSYCYYSDYTTGYDRMMTIAVMLNYYFSFPSSALVNDFIDFLSFFRIECNEENYSYDCIKEAFTSRGIVPDSNTFVLYKHNKNSLPNDYTYSINGVFIYQSGFMRTAYKFADSNQVKTGILYIEKCNDVCYLEDLFDLSCSKECNTTLCAYDNLSCLQNNGCFSFMLGDGYCNSICQSDPDCLETETTTTNNKIYFLLIVILIPIIGGILLIIIVIFIIHKRKSKKKFEELSKRKESNNRILPPLNPIIYNRETRFKGENLCTLDLKGIEIGESVVVMKNCFHIYHYDCVIRRYEKNGTYECLICAQDEASTNRA</sequence>
<dbReference type="SUPFAM" id="SSF57850">
    <property type="entry name" value="RING/U-box"/>
    <property type="match status" value="1"/>
</dbReference>
<dbReference type="OrthoDB" id="8062037at2759"/>
<comment type="caution">
    <text evidence="3">The sequence shown here is derived from an EMBL/GenBank/DDBJ whole genome shotgun (WGS) entry which is preliminary data.</text>
</comment>
<proteinExistence type="predicted"/>
<dbReference type="Gene3D" id="3.30.300.320">
    <property type="match status" value="1"/>
</dbReference>
<evidence type="ECO:0000256" key="1">
    <source>
        <dbReference type="SAM" id="Phobius"/>
    </source>
</evidence>
<keyword evidence="4" id="KW-1185">Reference proteome</keyword>
<dbReference type="EMBL" id="MPUH01000952">
    <property type="protein sequence ID" value="OMJ71834.1"/>
    <property type="molecule type" value="Genomic_DNA"/>
</dbReference>
<feature type="chain" id="PRO_5012661259" description="RING-type domain-containing protein" evidence="2">
    <location>
        <begin position="17"/>
        <end position="553"/>
    </location>
</feature>
<accession>A0A1R2B4W9</accession>
<keyword evidence="1" id="KW-0472">Membrane</keyword>
<evidence type="ECO:0000256" key="2">
    <source>
        <dbReference type="SAM" id="SignalP"/>
    </source>
</evidence>
<feature type="signal peptide" evidence="2">
    <location>
        <begin position="1"/>
        <end position="16"/>
    </location>
</feature>
<keyword evidence="2" id="KW-0732">Signal</keyword>
<gene>
    <name evidence="3" type="ORF">SteCoe_29844</name>
</gene>
<dbReference type="AlphaFoldDB" id="A0A1R2B4W9"/>
<evidence type="ECO:0000313" key="4">
    <source>
        <dbReference type="Proteomes" id="UP000187209"/>
    </source>
</evidence>
<dbReference type="Proteomes" id="UP000187209">
    <property type="component" value="Unassembled WGS sequence"/>
</dbReference>